<sequence length="100" mass="10921">MAARLPLGKRLIEQAQSTADPLAKARLEYVGQLVDTFPARAANLKGDLTSFFKNTATGNFTVVDVKNNFWKGMGVVLAFQLGKTVGRPQPLTWSYPPSSH</sequence>
<comment type="caution">
    <text evidence="1">The sequence shown here is derived from an EMBL/GenBank/DDBJ whole genome shotgun (WGS) entry which is preliminary data.</text>
</comment>
<protein>
    <submittedName>
        <fullName evidence="1">Uncharacterized protein</fullName>
    </submittedName>
</protein>
<reference evidence="1 2" key="1">
    <citation type="journal article" date="2018" name="Genome Biol. Evol.">
        <title>Multiple Roots of Fruiting Body Formation in Amoebozoa.</title>
        <authorList>
            <person name="Hillmann F."/>
            <person name="Forbes G."/>
            <person name="Novohradska S."/>
            <person name="Ferling I."/>
            <person name="Riege K."/>
            <person name="Groth M."/>
            <person name="Westermann M."/>
            <person name="Marz M."/>
            <person name="Spaller T."/>
            <person name="Winckler T."/>
            <person name="Schaap P."/>
            <person name="Glockner G."/>
        </authorList>
    </citation>
    <scope>NUCLEOTIDE SEQUENCE [LARGE SCALE GENOMIC DNA]</scope>
    <source>
        <strain evidence="1 2">Jena</strain>
    </source>
</reference>
<name>A0A2P6N879_9EUKA</name>
<proteinExistence type="predicted"/>
<evidence type="ECO:0000313" key="2">
    <source>
        <dbReference type="Proteomes" id="UP000241769"/>
    </source>
</evidence>
<evidence type="ECO:0000313" key="1">
    <source>
        <dbReference type="EMBL" id="PRP80153.1"/>
    </source>
</evidence>
<organism evidence="1 2">
    <name type="scientific">Planoprotostelium fungivorum</name>
    <dbReference type="NCBI Taxonomy" id="1890364"/>
    <lineage>
        <taxon>Eukaryota</taxon>
        <taxon>Amoebozoa</taxon>
        <taxon>Evosea</taxon>
        <taxon>Variosea</taxon>
        <taxon>Cavosteliida</taxon>
        <taxon>Cavosteliaceae</taxon>
        <taxon>Planoprotostelium</taxon>
    </lineage>
</organism>
<accession>A0A2P6N879</accession>
<dbReference type="Proteomes" id="UP000241769">
    <property type="component" value="Unassembled WGS sequence"/>
</dbReference>
<dbReference type="InParanoid" id="A0A2P6N879"/>
<gene>
    <name evidence="1" type="ORF">PROFUN_12236</name>
</gene>
<dbReference type="AlphaFoldDB" id="A0A2P6N879"/>
<keyword evidence="2" id="KW-1185">Reference proteome</keyword>
<dbReference type="EMBL" id="MDYQ01000160">
    <property type="protein sequence ID" value="PRP80153.1"/>
    <property type="molecule type" value="Genomic_DNA"/>
</dbReference>